<sequence>MTVISPLTGSTEVALESRLLPKQIISQYKTQFGVDVSGYFKGLKTVDIYRCKTSGLRFYYPFNLAGDGQFYADLARVYKGYYSVWKWEHEKVNGLIQSEQKVLEIGCGRGYFLAKLKEKKAQATGLDFNPDAVEYGKTHDLNIVDETITAHAQKQAGAYDMVCAFQLFEHVNEVGDFLKDSIACLKKGGLLAIGVPNNDCYIFKEDPYHTLNVPPHHMLLWAPDSLRYVAQLFDLELIEVAVQPSVSVNKSTAYLLWLKKQFGDSAVANFLHLTTRFLVKRLPVFTQGPTVVAVYRKK</sequence>
<dbReference type="GO" id="GO:0032259">
    <property type="term" value="P:methylation"/>
    <property type="evidence" value="ECO:0007669"/>
    <property type="project" value="UniProtKB-KW"/>
</dbReference>
<protein>
    <submittedName>
        <fullName evidence="1">Class I SAM-dependent methyltransferase</fullName>
    </submittedName>
</protein>
<dbReference type="GO" id="GO:0008168">
    <property type="term" value="F:methyltransferase activity"/>
    <property type="evidence" value="ECO:0007669"/>
    <property type="project" value="UniProtKB-KW"/>
</dbReference>
<dbReference type="RefSeq" id="WP_253531384.1">
    <property type="nucleotide sequence ID" value="NZ_JAMZEL010000011.1"/>
</dbReference>
<dbReference type="Gene3D" id="3.40.50.150">
    <property type="entry name" value="Vaccinia Virus protein VP39"/>
    <property type="match status" value="1"/>
</dbReference>
<evidence type="ECO:0000313" key="2">
    <source>
        <dbReference type="Proteomes" id="UP001204772"/>
    </source>
</evidence>
<keyword evidence="1" id="KW-0808">Transferase</keyword>
<comment type="caution">
    <text evidence="1">The sequence shown here is derived from an EMBL/GenBank/DDBJ whole genome shotgun (WGS) entry which is preliminary data.</text>
</comment>
<dbReference type="SUPFAM" id="SSF53335">
    <property type="entry name" value="S-adenosyl-L-methionine-dependent methyltransferases"/>
    <property type="match status" value="1"/>
</dbReference>
<dbReference type="Pfam" id="PF13489">
    <property type="entry name" value="Methyltransf_23"/>
    <property type="match status" value="1"/>
</dbReference>
<dbReference type="Proteomes" id="UP001204772">
    <property type="component" value="Unassembled WGS sequence"/>
</dbReference>
<reference evidence="1 2" key="1">
    <citation type="submission" date="2022-06" db="EMBL/GenBank/DDBJ databases">
        <title>Runella sp. S5 genome sequencing.</title>
        <authorList>
            <person name="Park S."/>
        </authorList>
    </citation>
    <scope>NUCLEOTIDE SEQUENCE [LARGE SCALE GENOMIC DNA]</scope>
    <source>
        <strain evidence="1 2">S5</strain>
    </source>
</reference>
<dbReference type="PANTHER" id="PTHR43861">
    <property type="entry name" value="TRANS-ACONITATE 2-METHYLTRANSFERASE-RELATED"/>
    <property type="match status" value="1"/>
</dbReference>
<keyword evidence="1" id="KW-0489">Methyltransferase</keyword>
<dbReference type="InterPro" id="IPR029063">
    <property type="entry name" value="SAM-dependent_MTases_sf"/>
</dbReference>
<dbReference type="EMBL" id="JAMZEL010000011">
    <property type="protein sequence ID" value="MCP1385175.1"/>
    <property type="molecule type" value="Genomic_DNA"/>
</dbReference>
<keyword evidence="2" id="KW-1185">Reference proteome</keyword>
<dbReference type="CDD" id="cd02440">
    <property type="entry name" value="AdoMet_MTases"/>
    <property type="match status" value="1"/>
</dbReference>
<name>A0ABT1FUL4_9BACT</name>
<organism evidence="1 2">
    <name type="scientific">Runella salmonicolor</name>
    <dbReference type="NCBI Taxonomy" id="2950278"/>
    <lineage>
        <taxon>Bacteria</taxon>
        <taxon>Pseudomonadati</taxon>
        <taxon>Bacteroidota</taxon>
        <taxon>Cytophagia</taxon>
        <taxon>Cytophagales</taxon>
        <taxon>Spirosomataceae</taxon>
        <taxon>Runella</taxon>
    </lineage>
</organism>
<proteinExistence type="predicted"/>
<dbReference type="PANTHER" id="PTHR43861:SF6">
    <property type="entry name" value="METHYLTRANSFERASE TYPE 11"/>
    <property type="match status" value="1"/>
</dbReference>
<gene>
    <name evidence="1" type="ORF">NCI00_22235</name>
</gene>
<accession>A0ABT1FUL4</accession>
<evidence type="ECO:0000313" key="1">
    <source>
        <dbReference type="EMBL" id="MCP1385175.1"/>
    </source>
</evidence>